<feature type="compositionally biased region" description="Basic and acidic residues" evidence="1">
    <location>
        <begin position="212"/>
        <end position="226"/>
    </location>
</feature>
<feature type="region of interest" description="Disordered" evidence="1">
    <location>
        <begin position="153"/>
        <end position="290"/>
    </location>
</feature>
<evidence type="ECO:0000256" key="2">
    <source>
        <dbReference type="SAM" id="SignalP"/>
    </source>
</evidence>
<gene>
    <name evidence="3" type="ORF">BN1204_012060</name>
</gene>
<feature type="compositionally biased region" description="Basic and acidic residues" evidence="1">
    <location>
        <begin position="235"/>
        <end position="246"/>
    </location>
</feature>
<feature type="signal peptide" evidence="2">
    <location>
        <begin position="1"/>
        <end position="16"/>
    </location>
</feature>
<reference evidence="3" key="1">
    <citation type="journal article" date="2015" name="PLoS ONE">
        <title>Comprehensive Evaluation of Toxoplasma gondii VEG and Neospora caninum LIV Genomes with Tachyzoite Stage Transcriptome and Proteome Defines Novel Transcript Features.</title>
        <authorList>
            <person name="Ramaprasad A."/>
            <person name="Mourier T."/>
            <person name="Naeem R."/>
            <person name="Malas T.B."/>
            <person name="Moussa E."/>
            <person name="Panigrahi A."/>
            <person name="Vermont S.J."/>
            <person name="Otto T.D."/>
            <person name="Wastling J."/>
            <person name="Pain A."/>
        </authorList>
    </citation>
    <scope>NUCLEOTIDE SEQUENCE</scope>
    <source>
        <strain evidence="3">Liverpool</strain>
    </source>
</reference>
<sequence>MHFSSLVILIVGVASATSGYAVPIDKVLLSKARGRTAAFDSDRAPDTDSETSIDAAEEAETGTALSHEEDVEALQRQAKLEAEDEELERIEEEREGKAEHEKRVADKAFIAQMKIDEAQQKDQIRTDAMKETKMIENDAKAELELQKKIDEQEAESGADMFAEEQQKASAITHAEATLSGVHSQNGVLKSEADENPQAHSLPEGIRAGGKPFDIESSKELNTECDKQPLSSSKCEGIEGKLEKLREDEEALEKEEETAEKEMGGEEAEESEAEHSEEEEASTTRTPPSASVVIPLFQESFVQMLRQRTNQKRGFKHDWQEKRKGTRLSAKPHGNFAQSFMV</sequence>
<feature type="chain" id="PRO_5002523074" evidence="2">
    <location>
        <begin position="17"/>
        <end position="341"/>
    </location>
</feature>
<keyword evidence="2" id="KW-0732">Signal</keyword>
<dbReference type="EMBL" id="LN714478">
    <property type="protein sequence ID" value="CEL65353.1"/>
    <property type="molecule type" value="Genomic_DNA"/>
</dbReference>
<evidence type="ECO:0000313" key="3">
    <source>
        <dbReference type="EMBL" id="CEL65353.1"/>
    </source>
</evidence>
<evidence type="ECO:0000256" key="1">
    <source>
        <dbReference type="SAM" id="MobiDB-lite"/>
    </source>
</evidence>
<feature type="compositionally biased region" description="Acidic residues" evidence="1">
    <location>
        <begin position="47"/>
        <end position="60"/>
    </location>
</feature>
<proteinExistence type="predicted"/>
<organism evidence="3">
    <name type="scientific">Neospora caninum (strain Liverpool)</name>
    <dbReference type="NCBI Taxonomy" id="572307"/>
    <lineage>
        <taxon>Eukaryota</taxon>
        <taxon>Sar</taxon>
        <taxon>Alveolata</taxon>
        <taxon>Apicomplexa</taxon>
        <taxon>Conoidasida</taxon>
        <taxon>Coccidia</taxon>
        <taxon>Eucoccidiorida</taxon>
        <taxon>Eimeriorina</taxon>
        <taxon>Sarcocystidae</taxon>
        <taxon>Neospora</taxon>
    </lineage>
</organism>
<dbReference type="AlphaFoldDB" id="A0A0F7U6C9"/>
<accession>A0A0F7U6C9</accession>
<feature type="region of interest" description="Disordered" evidence="1">
    <location>
        <begin position="39"/>
        <end position="105"/>
    </location>
</feature>
<protein>
    <submittedName>
        <fullName evidence="3">Uncharacterized protein</fullName>
    </submittedName>
</protein>
<feature type="region of interest" description="Disordered" evidence="1">
    <location>
        <begin position="308"/>
        <end position="341"/>
    </location>
</feature>
<name>A0A0F7U6C9_NEOCL</name>
<feature type="compositionally biased region" description="Basic and acidic residues" evidence="1">
    <location>
        <begin position="91"/>
        <end position="105"/>
    </location>
</feature>
<feature type="compositionally biased region" description="Acidic residues" evidence="1">
    <location>
        <begin position="247"/>
        <end position="280"/>
    </location>
</feature>